<evidence type="ECO:0000313" key="10">
    <source>
        <dbReference type="Proteomes" id="UP001059836"/>
    </source>
</evidence>
<name>A0ABX6INT8_9ACTN</name>
<dbReference type="SUPFAM" id="SSF69593">
    <property type="entry name" value="Glycerol-3-phosphate (1)-acyltransferase"/>
    <property type="match status" value="1"/>
</dbReference>
<dbReference type="EMBL" id="CP045809">
    <property type="protein sequence ID" value="QHN37608.1"/>
    <property type="molecule type" value="Genomic_DNA"/>
</dbReference>
<dbReference type="SMART" id="SM00563">
    <property type="entry name" value="PlsC"/>
    <property type="match status" value="1"/>
</dbReference>
<dbReference type="GO" id="GO:0016746">
    <property type="term" value="F:acyltransferase activity"/>
    <property type="evidence" value="ECO:0007669"/>
    <property type="project" value="UniProtKB-KW"/>
</dbReference>
<keyword evidence="5 9" id="KW-0012">Acyltransferase</keyword>
<evidence type="ECO:0000256" key="1">
    <source>
        <dbReference type="ARBA" id="ARBA00005189"/>
    </source>
</evidence>
<dbReference type="InterPro" id="IPR002123">
    <property type="entry name" value="Plipid/glycerol_acylTrfase"/>
</dbReference>
<reference evidence="9" key="1">
    <citation type="journal article" date="2021" name="Nat. Microbiol.">
        <title>Cocultivation of an ultrasmall environmental parasitic bacterium with lytic ability against bacteria associated with wastewater foams.</title>
        <authorList>
            <person name="Batinovic S."/>
            <person name="Rose J.J.A."/>
            <person name="Ratcliffe J."/>
            <person name="Seviour R.J."/>
            <person name="Petrovski S."/>
        </authorList>
    </citation>
    <scope>NUCLEOTIDE SEQUENCE</scope>
    <source>
        <strain evidence="9">CON9</strain>
    </source>
</reference>
<evidence type="ECO:0000256" key="3">
    <source>
        <dbReference type="ARBA" id="ARBA00022679"/>
    </source>
</evidence>
<evidence type="ECO:0000313" key="9">
    <source>
        <dbReference type="EMBL" id="QHN37608.1"/>
    </source>
</evidence>
<accession>A0ABX6INT8</accession>
<comment type="pathway">
    <text evidence="1">Lipid metabolism.</text>
</comment>
<keyword evidence="7" id="KW-1133">Transmembrane helix</keyword>
<dbReference type="CDD" id="cd07989">
    <property type="entry name" value="LPLAT_AGPAT-like"/>
    <property type="match status" value="1"/>
</dbReference>
<dbReference type="RefSeq" id="WP_213250479.1">
    <property type="nucleotide sequence ID" value="NZ_CP045806.1"/>
</dbReference>
<sequence length="304" mass="32255">MGSAAPAVDPAPVRPSPVTPLSVVPDRVGSGDPGRVAVAPDSGLHPWYPLSPCGTECIDEQRNRVSTMRMAVRVLRVAAVILSAVCAWPVVAVSPALARRRFLRGLSRRVLRALGLTVVIDDRRPFASHTRGLVVANHVSYLDIPAVAMISPASFVAKAEIACDPVSAVPARIFGTIRVERNSLRQLPATVRTVTERLEADASVVVFPEGTTRCGTSIGTFAPAFFQAAIDAGVPVLPIGLEFATASGHRGAAAFIGDDTPWDTLRRVLRTRGLSVRVTVHESQLAGEDRRELAARCARLIAGA</sequence>
<dbReference type="PANTHER" id="PTHR10434:SF64">
    <property type="entry name" value="1-ACYL-SN-GLYCEROL-3-PHOSPHATE ACYLTRANSFERASE-RELATED"/>
    <property type="match status" value="1"/>
</dbReference>
<organism evidence="9 10">
    <name type="scientific">Gordonia pseudamarae</name>
    <dbReference type="NCBI Taxonomy" id="2831662"/>
    <lineage>
        <taxon>Bacteria</taxon>
        <taxon>Bacillati</taxon>
        <taxon>Actinomycetota</taxon>
        <taxon>Actinomycetes</taxon>
        <taxon>Mycobacteriales</taxon>
        <taxon>Gordoniaceae</taxon>
        <taxon>Gordonia</taxon>
    </lineage>
</organism>
<keyword evidence="7" id="KW-0812">Transmembrane</keyword>
<evidence type="ECO:0000259" key="8">
    <source>
        <dbReference type="SMART" id="SM00563"/>
    </source>
</evidence>
<keyword evidence="10" id="KW-1185">Reference proteome</keyword>
<keyword evidence="4" id="KW-0443">Lipid metabolism</keyword>
<keyword evidence="7" id="KW-0472">Membrane</keyword>
<proteinExistence type="predicted"/>
<evidence type="ECO:0000256" key="2">
    <source>
        <dbReference type="ARBA" id="ARBA00022516"/>
    </source>
</evidence>
<keyword evidence="3" id="KW-0808">Transferase</keyword>
<gene>
    <name evidence="9" type="ORF">GII31_14700</name>
</gene>
<dbReference type="Proteomes" id="UP001059836">
    <property type="component" value="Chromosome"/>
</dbReference>
<protein>
    <submittedName>
        <fullName evidence="9">1-acyl-sn-glycerol-3-phosphate acyltransferase</fullName>
    </submittedName>
</protein>
<evidence type="ECO:0000256" key="5">
    <source>
        <dbReference type="ARBA" id="ARBA00023315"/>
    </source>
</evidence>
<evidence type="ECO:0000256" key="4">
    <source>
        <dbReference type="ARBA" id="ARBA00023098"/>
    </source>
</evidence>
<feature type="region of interest" description="Disordered" evidence="6">
    <location>
        <begin position="1"/>
        <end position="29"/>
    </location>
</feature>
<feature type="compositionally biased region" description="Low complexity" evidence="6">
    <location>
        <begin position="1"/>
        <end position="11"/>
    </location>
</feature>
<dbReference type="PANTHER" id="PTHR10434">
    <property type="entry name" value="1-ACYL-SN-GLYCEROL-3-PHOSPHATE ACYLTRANSFERASE"/>
    <property type="match status" value="1"/>
</dbReference>
<evidence type="ECO:0000256" key="6">
    <source>
        <dbReference type="SAM" id="MobiDB-lite"/>
    </source>
</evidence>
<dbReference type="Pfam" id="PF01553">
    <property type="entry name" value="Acyltransferase"/>
    <property type="match status" value="1"/>
</dbReference>
<keyword evidence="2" id="KW-0444">Lipid biosynthesis</keyword>
<feature type="domain" description="Phospholipid/glycerol acyltransferase" evidence="8">
    <location>
        <begin position="132"/>
        <end position="244"/>
    </location>
</feature>
<evidence type="ECO:0000256" key="7">
    <source>
        <dbReference type="SAM" id="Phobius"/>
    </source>
</evidence>
<feature type="transmembrane region" description="Helical" evidence="7">
    <location>
        <begin position="74"/>
        <end position="98"/>
    </location>
</feature>